<protein>
    <submittedName>
        <fullName evidence="1">Alkaline phosphatase family protein</fullName>
    </submittedName>
</protein>
<dbReference type="Pfam" id="PF01663">
    <property type="entry name" value="Phosphodiest"/>
    <property type="match status" value="1"/>
</dbReference>
<dbReference type="PANTHER" id="PTHR10151">
    <property type="entry name" value="ECTONUCLEOTIDE PYROPHOSPHATASE/PHOSPHODIESTERASE"/>
    <property type="match status" value="1"/>
</dbReference>
<comment type="caution">
    <text evidence="1">The sequence shown here is derived from an EMBL/GenBank/DDBJ whole genome shotgun (WGS) entry which is preliminary data.</text>
</comment>
<dbReference type="InterPro" id="IPR017850">
    <property type="entry name" value="Alkaline_phosphatase_core_sf"/>
</dbReference>
<accession>A0A9D2H4I8</accession>
<proteinExistence type="predicted"/>
<reference evidence="1" key="2">
    <citation type="submission" date="2021-04" db="EMBL/GenBank/DDBJ databases">
        <authorList>
            <person name="Gilroy R."/>
        </authorList>
    </citation>
    <scope>NUCLEOTIDE SEQUENCE</scope>
    <source>
        <strain evidence="1">ChiHjej8B7-3636</strain>
    </source>
</reference>
<gene>
    <name evidence="1" type="ORF">H9800_01790</name>
</gene>
<dbReference type="EMBL" id="DXAM01000026">
    <property type="protein sequence ID" value="HJA03581.1"/>
    <property type="molecule type" value="Genomic_DNA"/>
</dbReference>
<reference evidence="1" key="1">
    <citation type="journal article" date="2021" name="PeerJ">
        <title>Extensive microbial diversity within the chicken gut microbiome revealed by metagenomics and culture.</title>
        <authorList>
            <person name="Gilroy R."/>
            <person name="Ravi A."/>
            <person name="Getino M."/>
            <person name="Pursley I."/>
            <person name="Horton D.L."/>
            <person name="Alikhan N.F."/>
            <person name="Baker D."/>
            <person name="Gharbi K."/>
            <person name="Hall N."/>
            <person name="Watson M."/>
            <person name="Adriaenssens E.M."/>
            <person name="Foster-Nyarko E."/>
            <person name="Jarju S."/>
            <person name="Secka A."/>
            <person name="Antonio M."/>
            <person name="Oren A."/>
            <person name="Chaudhuri R.R."/>
            <person name="La Ragione R."/>
            <person name="Hildebrand F."/>
            <person name="Pallen M.J."/>
        </authorList>
    </citation>
    <scope>NUCLEOTIDE SEQUENCE</scope>
    <source>
        <strain evidence="1">ChiHjej8B7-3636</strain>
    </source>
</reference>
<dbReference type="GO" id="GO:0016787">
    <property type="term" value="F:hydrolase activity"/>
    <property type="evidence" value="ECO:0007669"/>
    <property type="project" value="UniProtKB-ARBA"/>
</dbReference>
<organism evidence="1 2">
    <name type="scientific">Candidatus Microbacterium stercoravium</name>
    <dbReference type="NCBI Taxonomy" id="2838697"/>
    <lineage>
        <taxon>Bacteria</taxon>
        <taxon>Bacillati</taxon>
        <taxon>Actinomycetota</taxon>
        <taxon>Actinomycetes</taxon>
        <taxon>Micrococcales</taxon>
        <taxon>Microbacteriaceae</taxon>
        <taxon>Microbacterium</taxon>
    </lineage>
</organism>
<evidence type="ECO:0000313" key="1">
    <source>
        <dbReference type="EMBL" id="HJA03581.1"/>
    </source>
</evidence>
<sequence>MQKIVPAAAGSARNLAGVAPEMLRSLRGEGEWLPPVSSAIAFVVDGLGAIQLRTHRAHARGLAQAMPKKHVAQTVCPSTTAAALGSFLTGESPGVHGLVGYRALDPERDVVANQISGYGADGLDPDSWQRSATVFERAAAHGLHPYSVGSPEYRGSGFTAALHRGAEFAAEADLAQRVRVACALAEQRDGVFVYCYIPELDKAGHKHGVDSDRWRDVLEQIDLALRPALALRRDIGGLVTADHGMIDAPRSRHVLLRDGDPRLDGVRHLGGEPRFLHVYAEPGADVDALADRWRDLSGTAADVSTRAEAIADGVFGPTVLEHVIPRIGDVLVAARGLWAFYDDRLADKRSQAMIGQHGAMTPEETTVPLIRTGGYAA</sequence>
<evidence type="ECO:0000313" key="2">
    <source>
        <dbReference type="Proteomes" id="UP000824220"/>
    </source>
</evidence>
<dbReference type="InterPro" id="IPR002591">
    <property type="entry name" value="Phosphodiest/P_Trfase"/>
</dbReference>
<dbReference type="Proteomes" id="UP000824220">
    <property type="component" value="Unassembled WGS sequence"/>
</dbReference>
<dbReference type="PANTHER" id="PTHR10151:SF120">
    <property type="entry name" value="BIS(5'-ADENOSYL)-TRIPHOSPHATASE"/>
    <property type="match status" value="1"/>
</dbReference>
<dbReference type="SUPFAM" id="SSF53649">
    <property type="entry name" value="Alkaline phosphatase-like"/>
    <property type="match status" value="1"/>
</dbReference>
<name>A0A9D2H4I8_9MICO</name>
<dbReference type="AlphaFoldDB" id="A0A9D2H4I8"/>
<dbReference type="Gene3D" id="3.40.720.10">
    <property type="entry name" value="Alkaline Phosphatase, subunit A"/>
    <property type="match status" value="1"/>
</dbReference>